<sequence>MPRYQQLVNESNNNSPQQQHSEQPPSVGYHLYLYREQLARRKVEYIRLSKAKYFITETLLAKTWRNLKGCSADDLKTVNNQIVFKHKLRHQIHRLRKLQNLGIRNANPHMESTEL</sequence>
<evidence type="ECO:0000313" key="3">
    <source>
        <dbReference type="Proteomes" id="UP000008792"/>
    </source>
</evidence>
<dbReference type="EMBL" id="CH940669">
    <property type="protein sequence ID" value="EDW58262.1"/>
    <property type="molecule type" value="Genomic_DNA"/>
</dbReference>
<dbReference type="Pfam" id="PF05306">
    <property type="entry name" value="DUF733"/>
    <property type="match status" value="1"/>
</dbReference>
<dbReference type="PhylomeDB" id="B4MG01"/>
<dbReference type="eggNOG" id="ENOG502TJEY">
    <property type="taxonomic scope" value="Eukaryota"/>
</dbReference>
<dbReference type="HOGENOM" id="CLU_1983903_0_0_1"/>
<proteinExistence type="predicted"/>
<feature type="compositionally biased region" description="Low complexity" evidence="1">
    <location>
        <begin position="9"/>
        <end position="26"/>
    </location>
</feature>
<dbReference type="OrthoDB" id="7849330at2759"/>
<dbReference type="KEGG" id="dvi:6636547"/>
<feature type="region of interest" description="Disordered" evidence="1">
    <location>
        <begin position="1"/>
        <end position="26"/>
    </location>
</feature>
<keyword evidence="3" id="KW-1185">Reference proteome</keyword>
<gene>
    <name evidence="2" type="primary">Dvir\GJ15516</name>
    <name evidence="2" type="ORF">Dvir_GJ15516</name>
</gene>
<evidence type="ECO:0000313" key="2">
    <source>
        <dbReference type="EMBL" id="EDW58262.1"/>
    </source>
</evidence>
<protein>
    <submittedName>
        <fullName evidence="2">Uncharacterized protein</fullName>
    </submittedName>
</protein>
<name>B4MG01_DROVI</name>
<dbReference type="InParanoid" id="B4MG01"/>
<evidence type="ECO:0000256" key="1">
    <source>
        <dbReference type="SAM" id="MobiDB-lite"/>
    </source>
</evidence>
<organism evidence="2 3">
    <name type="scientific">Drosophila virilis</name>
    <name type="common">Fruit fly</name>
    <dbReference type="NCBI Taxonomy" id="7244"/>
    <lineage>
        <taxon>Eukaryota</taxon>
        <taxon>Metazoa</taxon>
        <taxon>Ecdysozoa</taxon>
        <taxon>Arthropoda</taxon>
        <taxon>Hexapoda</taxon>
        <taxon>Insecta</taxon>
        <taxon>Pterygota</taxon>
        <taxon>Neoptera</taxon>
        <taxon>Endopterygota</taxon>
        <taxon>Diptera</taxon>
        <taxon>Brachycera</taxon>
        <taxon>Muscomorpha</taxon>
        <taxon>Ephydroidea</taxon>
        <taxon>Drosophilidae</taxon>
        <taxon>Drosophila</taxon>
    </lineage>
</organism>
<dbReference type="OMA" id="KNVEYMR"/>
<dbReference type="Proteomes" id="UP000008792">
    <property type="component" value="Unassembled WGS sequence"/>
</dbReference>
<reference evidence="2 3" key="1">
    <citation type="journal article" date="2007" name="Nature">
        <title>Evolution of genes and genomes on the Drosophila phylogeny.</title>
        <authorList>
            <consortium name="Drosophila 12 Genomes Consortium"/>
            <person name="Clark A.G."/>
            <person name="Eisen M.B."/>
            <person name="Smith D.R."/>
            <person name="Bergman C.M."/>
            <person name="Oliver B."/>
            <person name="Markow T.A."/>
            <person name="Kaufman T.C."/>
            <person name="Kellis M."/>
            <person name="Gelbart W."/>
            <person name="Iyer V.N."/>
            <person name="Pollard D.A."/>
            <person name="Sackton T.B."/>
            <person name="Larracuente A.M."/>
            <person name="Singh N.D."/>
            <person name="Abad J.P."/>
            <person name="Abt D.N."/>
            <person name="Adryan B."/>
            <person name="Aguade M."/>
            <person name="Akashi H."/>
            <person name="Anderson W.W."/>
            <person name="Aquadro C.F."/>
            <person name="Ardell D.H."/>
            <person name="Arguello R."/>
            <person name="Artieri C.G."/>
            <person name="Barbash D.A."/>
            <person name="Barker D."/>
            <person name="Barsanti P."/>
            <person name="Batterham P."/>
            <person name="Batzoglou S."/>
            <person name="Begun D."/>
            <person name="Bhutkar A."/>
            <person name="Blanco E."/>
            <person name="Bosak S.A."/>
            <person name="Bradley R.K."/>
            <person name="Brand A.D."/>
            <person name="Brent M.R."/>
            <person name="Brooks A.N."/>
            <person name="Brown R.H."/>
            <person name="Butlin R.K."/>
            <person name="Caggese C."/>
            <person name="Calvi B.R."/>
            <person name="Bernardo de Carvalho A."/>
            <person name="Caspi A."/>
            <person name="Castrezana S."/>
            <person name="Celniker S.E."/>
            <person name="Chang J.L."/>
            <person name="Chapple C."/>
            <person name="Chatterji S."/>
            <person name="Chinwalla A."/>
            <person name="Civetta A."/>
            <person name="Clifton S.W."/>
            <person name="Comeron J.M."/>
            <person name="Costello J.C."/>
            <person name="Coyne J.A."/>
            <person name="Daub J."/>
            <person name="David R.G."/>
            <person name="Delcher A.L."/>
            <person name="Delehaunty K."/>
            <person name="Do C.B."/>
            <person name="Ebling H."/>
            <person name="Edwards K."/>
            <person name="Eickbush T."/>
            <person name="Evans J.D."/>
            <person name="Filipski A."/>
            <person name="Findeiss S."/>
            <person name="Freyhult E."/>
            <person name="Fulton L."/>
            <person name="Fulton R."/>
            <person name="Garcia A.C."/>
            <person name="Gardiner A."/>
            <person name="Garfield D.A."/>
            <person name="Garvin B.E."/>
            <person name="Gibson G."/>
            <person name="Gilbert D."/>
            <person name="Gnerre S."/>
            <person name="Godfrey J."/>
            <person name="Good R."/>
            <person name="Gotea V."/>
            <person name="Gravely B."/>
            <person name="Greenberg A.J."/>
            <person name="Griffiths-Jones S."/>
            <person name="Gross S."/>
            <person name="Guigo R."/>
            <person name="Gustafson E.A."/>
            <person name="Haerty W."/>
            <person name="Hahn M.W."/>
            <person name="Halligan D.L."/>
            <person name="Halpern A.L."/>
            <person name="Halter G.M."/>
            <person name="Han M.V."/>
            <person name="Heger A."/>
            <person name="Hillier L."/>
            <person name="Hinrichs A.S."/>
            <person name="Holmes I."/>
            <person name="Hoskins R.A."/>
            <person name="Hubisz M.J."/>
            <person name="Hultmark D."/>
            <person name="Huntley M.A."/>
            <person name="Jaffe D.B."/>
            <person name="Jagadeeshan S."/>
            <person name="Jeck W.R."/>
            <person name="Johnson J."/>
            <person name="Jones C.D."/>
            <person name="Jordan W.C."/>
            <person name="Karpen G.H."/>
            <person name="Kataoka E."/>
            <person name="Keightley P.D."/>
            <person name="Kheradpour P."/>
            <person name="Kirkness E.F."/>
            <person name="Koerich L.B."/>
            <person name="Kristiansen K."/>
            <person name="Kudrna D."/>
            <person name="Kulathinal R.J."/>
            <person name="Kumar S."/>
            <person name="Kwok R."/>
            <person name="Lander E."/>
            <person name="Langley C.H."/>
            <person name="Lapoint R."/>
            <person name="Lazzaro B.P."/>
            <person name="Lee S.J."/>
            <person name="Levesque L."/>
            <person name="Li R."/>
            <person name="Lin C.F."/>
            <person name="Lin M.F."/>
            <person name="Lindblad-Toh K."/>
            <person name="Llopart A."/>
            <person name="Long M."/>
            <person name="Low L."/>
            <person name="Lozovsky E."/>
            <person name="Lu J."/>
            <person name="Luo M."/>
            <person name="Machado C.A."/>
            <person name="Makalowski W."/>
            <person name="Marzo M."/>
            <person name="Matsuda M."/>
            <person name="Matzkin L."/>
            <person name="McAllister B."/>
            <person name="McBride C.S."/>
            <person name="McKernan B."/>
            <person name="McKernan K."/>
            <person name="Mendez-Lago M."/>
            <person name="Minx P."/>
            <person name="Mollenhauer M.U."/>
            <person name="Montooth K."/>
            <person name="Mount S.M."/>
            <person name="Mu X."/>
            <person name="Myers E."/>
            <person name="Negre B."/>
            <person name="Newfeld S."/>
            <person name="Nielsen R."/>
            <person name="Noor M.A."/>
            <person name="O'Grady P."/>
            <person name="Pachter L."/>
            <person name="Papaceit M."/>
            <person name="Parisi M.J."/>
            <person name="Parisi M."/>
            <person name="Parts L."/>
            <person name="Pedersen J.S."/>
            <person name="Pesole G."/>
            <person name="Phillippy A.M."/>
            <person name="Ponting C.P."/>
            <person name="Pop M."/>
            <person name="Porcelli D."/>
            <person name="Powell J.R."/>
            <person name="Prohaska S."/>
            <person name="Pruitt K."/>
            <person name="Puig M."/>
            <person name="Quesneville H."/>
            <person name="Ram K.R."/>
            <person name="Rand D."/>
            <person name="Rasmussen M.D."/>
            <person name="Reed L.K."/>
            <person name="Reenan R."/>
            <person name="Reily A."/>
            <person name="Remington K.A."/>
            <person name="Rieger T.T."/>
            <person name="Ritchie M.G."/>
            <person name="Robin C."/>
            <person name="Rogers Y.H."/>
            <person name="Rohde C."/>
            <person name="Rozas J."/>
            <person name="Rubenfield M.J."/>
            <person name="Ruiz A."/>
            <person name="Russo S."/>
            <person name="Salzberg S.L."/>
            <person name="Sanchez-Gracia A."/>
            <person name="Saranga D.J."/>
            <person name="Sato H."/>
            <person name="Schaeffer S.W."/>
            <person name="Schatz M.C."/>
            <person name="Schlenke T."/>
            <person name="Schwartz R."/>
            <person name="Segarra C."/>
            <person name="Singh R.S."/>
            <person name="Sirot L."/>
            <person name="Sirota M."/>
            <person name="Sisneros N.B."/>
            <person name="Smith C.D."/>
            <person name="Smith T.F."/>
            <person name="Spieth J."/>
            <person name="Stage D.E."/>
            <person name="Stark A."/>
            <person name="Stephan W."/>
            <person name="Strausberg R.L."/>
            <person name="Strempel S."/>
            <person name="Sturgill D."/>
            <person name="Sutton G."/>
            <person name="Sutton G.G."/>
            <person name="Tao W."/>
            <person name="Teichmann S."/>
            <person name="Tobari Y.N."/>
            <person name="Tomimura Y."/>
            <person name="Tsolas J.M."/>
            <person name="Valente V.L."/>
            <person name="Venter E."/>
            <person name="Venter J.C."/>
            <person name="Vicario S."/>
            <person name="Vieira F.G."/>
            <person name="Vilella A.J."/>
            <person name="Villasante A."/>
            <person name="Walenz B."/>
            <person name="Wang J."/>
            <person name="Wasserman M."/>
            <person name="Watts T."/>
            <person name="Wilson D."/>
            <person name="Wilson R.K."/>
            <person name="Wing R.A."/>
            <person name="Wolfner M.F."/>
            <person name="Wong A."/>
            <person name="Wong G.K."/>
            <person name="Wu C.I."/>
            <person name="Wu G."/>
            <person name="Yamamoto D."/>
            <person name="Yang H.P."/>
            <person name="Yang S.P."/>
            <person name="Yorke J.A."/>
            <person name="Yoshida K."/>
            <person name="Zdobnov E."/>
            <person name="Zhang P."/>
            <person name="Zhang Y."/>
            <person name="Zimin A.V."/>
            <person name="Baldwin J."/>
            <person name="Abdouelleil A."/>
            <person name="Abdulkadir J."/>
            <person name="Abebe A."/>
            <person name="Abera B."/>
            <person name="Abreu J."/>
            <person name="Acer S.C."/>
            <person name="Aftuck L."/>
            <person name="Alexander A."/>
            <person name="An P."/>
            <person name="Anderson E."/>
            <person name="Anderson S."/>
            <person name="Arachi H."/>
            <person name="Azer M."/>
            <person name="Bachantsang P."/>
            <person name="Barry A."/>
            <person name="Bayul T."/>
            <person name="Berlin A."/>
            <person name="Bessette D."/>
            <person name="Bloom T."/>
            <person name="Blye J."/>
            <person name="Boguslavskiy L."/>
            <person name="Bonnet C."/>
            <person name="Boukhgalter B."/>
            <person name="Bourzgui I."/>
            <person name="Brown A."/>
            <person name="Cahill P."/>
            <person name="Channer S."/>
            <person name="Cheshatsang Y."/>
            <person name="Chuda L."/>
            <person name="Citroen M."/>
            <person name="Collymore A."/>
            <person name="Cooke P."/>
            <person name="Costello M."/>
            <person name="D'Aco K."/>
            <person name="Daza R."/>
            <person name="De Haan G."/>
            <person name="DeGray S."/>
            <person name="DeMaso C."/>
            <person name="Dhargay N."/>
            <person name="Dooley K."/>
            <person name="Dooley E."/>
            <person name="Doricent M."/>
            <person name="Dorje P."/>
            <person name="Dorjee K."/>
            <person name="Dupes A."/>
            <person name="Elong R."/>
            <person name="Falk J."/>
            <person name="Farina A."/>
            <person name="Faro S."/>
            <person name="Ferguson D."/>
            <person name="Fisher S."/>
            <person name="Foley C.D."/>
            <person name="Franke A."/>
            <person name="Friedrich D."/>
            <person name="Gadbois L."/>
            <person name="Gearin G."/>
            <person name="Gearin C.R."/>
            <person name="Giannoukos G."/>
            <person name="Goode T."/>
            <person name="Graham J."/>
            <person name="Grandbois E."/>
            <person name="Grewal S."/>
            <person name="Gyaltsen K."/>
            <person name="Hafez N."/>
            <person name="Hagos B."/>
            <person name="Hall J."/>
            <person name="Henson C."/>
            <person name="Hollinger A."/>
            <person name="Honan T."/>
            <person name="Huard M.D."/>
            <person name="Hughes L."/>
            <person name="Hurhula B."/>
            <person name="Husby M.E."/>
            <person name="Kamat A."/>
            <person name="Kanga B."/>
            <person name="Kashin S."/>
            <person name="Khazanovich D."/>
            <person name="Kisner P."/>
            <person name="Lance K."/>
            <person name="Lara M."/>
            <person name="Lee W."/>
            <person name="Lennon N."/>
            <person name="Letendre F."/>
            <person name="LeVine R."/>
            <person name="Lipovsky A."/>
            <person name="Liu X."/>
            <person name="Liu J."/>
            <person name="Liu S."/>
            <person name="Lokyitsang T."/>
            <person name="Lokyitsang Y."/>
            <person name="Lubonja R."/>
            <person name="Lui A."/>
            <person name="MacDonald P."/>
            <person name="Magnisalis V."/>
            <person name="Maru K."/>
            <person name="Matthews C."/>
            <person name="McCusker W."/>
            <person name="McDonough S."/>
            <person name="Mehta T."/>
            <person name="Meldrim J."/>
            <person name="Meneus L."/>
            <person name="Mihai O."/>
            <person name="Mihalev A."/>
            <person name="Mihova T."/>
            <person name="Mittelman R."/>
            <person name="Mlenga V."/>
            <person name="Montmayeur A."/>
            <person name="Mulrain L."/>
            <person name="Navidi A."/>
            <person name="Naylor J."/>
            <person name="Negash T."/>
            <person name="Nguyen T."/>
            <person name="Nguyen N."/>
            <person name="Nicol R."/>
            <person name="Norbu C."/>
            <person name="Norbu N."/>
            <person name="Novod N."/>
            <person name="O'Neill B."/>
            <person name="Osman S."/>
            <person name="Markiewicz E."/>
            <person name="Oyono O.L."/>
            <person name="Patti C."/>
            <person name="Phunkhang P."/>
            <person name="Pierre F."/>
            <person name="Priest M."/>
            <person name="Raghuraman S."/>
            <person name="Rege F."/>
            <person name="Reyes R."/>
            <person name="Rise C."/>
            <person name="Rogov P."/>
            <person name="Ross K."/>
            <person name="Ryan E."/>
            <person name="Settipalli S."/>
            <person name="Shea T."/>
            <person name="Sherpa N."/>
            <person name="Shi L."/>
            <person name="Shih D."/>
            <person name="Sparrow T."/>
            <person name="Spaulding J."/>
            <person name="Stalker J."/>
            <person name="Stange-Thomann N."/>
            <person name="Stavropoulos S."/>
            <person name="Stone C."/>
            <person name="Strader C."/>
            <person name="Tesfaye S."/>
            <person name="Thomson T."/>
            <person name="Thoulutsang Y."/>
            <person name="Thoulutsang D."/>
            <person name="Topham K."/>
            <person name="Topping I."/>
            <person name="Tsamla T."/>
            <person name="Vassiliev H."/>
            <person name="Vo A."/>
            <person name="Wangchuk T."/>
            <person name="Wangdi T."/>
            <person name="Weiand M."/>
            <person name="Wilkinson J."/>
            <person name="Wilson A."/>
            <person name="Yadav S."/>
            <person name="Young G."/>
            <person name="Yu Q."/>
            <person name="Zembek L."/>
            <person name="Zhong D."/>
            <person name="Zimmer A."/>
            <person name="Zwirko Z."/>
            <person name="Jaffe D.B."/>
            <person name="Alvarez P."/>
            <person name="Brockman W."/>
            <person name="Butler J."/>
            <person name="Chin C."/>
            <person name="Gnerre S."/>
            <person name="Grabherr M."/>
            <person name="Kleber M."/>
            <person name="Mauceli E."/>
            <person name="MacCallum I."/>
        </authorList>
    </citation>
    <scope>NUCLEOTIDE SEQUENCE [LARGE SCALE GENOMIC DNA]</scope>
    <source>
        <strain evidence="3">Tucson 15010-1051.87</strain>
    </source>
</reference>
<accession>B4MG01</accession>
<dbReference type="AlphaFoldDB" id="B4MG01"/>
<dbReference type="InterPro" id="IPR007970">
    <property type="entry name" value="DUF733"/>
</dbReference>